<proteinExistence type="predicted"/>
<dbReference type="RefSeq" id="WP_118191043.1">
    <property type="nucleotide sequence ID" value="NZ_CP134816.1"/>
</dbReference>
<comment type="caution">
    <text evidence="1">The sequence shown here is derived from an EMBL/GenBank/DDBJ whole genome shotgun (WGS) entry which is preliminary data.</text>
</comment>
<evidence type="ECO:0000313" key="1">
    <source>
        <dbReference type="EMBL" id="RHA84765.1"/>
    </source>
</evidence>
<organism evidence="1 2">
    <name type="scientific">Segatella copri</name>
    <dbReference type="NCBI Taxonomy" id="165179"/>
    <lineage>
        <taxon>Bacteria</taxon>
        <taxon>Pseudomonadati</taxon>
        <taxon>Bacteroidota</taxon>
        <taxon>Bacteroidia</taxon>
        <taxon>Bacteroidales</taxon>
        <taxon>Prevotellaceae</taxon>
        <taxon>Segatella</taxon>
    </lineage>
</organism>
<reference evidence="1 2" key="1">
    <citation type="submission" date="2018-08" db="EMBL/GenBank/DDBJ databases">
        <title>A genome reference for cultivated species of the human gut microbiota.</title>
        <authorList>
            <person name="Zou Y."/>
            <person name="Xue W."/>
            <person name="Luo G."/>
        </authorList>
    </citation>
    <scope>NUCLEOTIDE SEQUENCE [LARGE SCALE GENOMIC DNA]</scope>
    <source>
        <strain evidence="1 2">AM42-23AC</strain>
    </source>
</reference>
<dbReference type="Proteomes" id="UP000284990">
    <property type="component" value="Unassembled WGS sequence"/>
</dbReference>
<accession>A0AA92V102</accession>
<protein>
    <submittedName>
        <fullName evidence="1">Maintenance system killer protein</fullName>
    </submittedName>
</protein>
<name>A0AA92V102_9BACT</name>
<sequence length="90" mass="10603">MANNTDNKTAKAIHINELRRALDISRIDRTPVDLDCWKAGDGSIIHYRGWLVKSSSWQQGTHNLYNPVNHQIRKVRDIFIFRYNDHPIYL</sequence>
<dbReference type="EMBL" id="QSFW01000023">
    <property type="protein sequence ID" value="RHA84765.1"/>
    <property type="molecule type" value="Genomic_DNA"/>
</dbReference>
<dbReference type="AlphaFoldDB" id="A0AA92V102"/>
<evidence type="ECO:0000313" key="2">
    <source>
        <dbReference type="Proteomes" id="UP000284990"/>
    </source>
</evidence>
<gene>
    <name evidence="1" type="ORF">DW916_10925</name>
</gene>